<dbReference type="AlphaFoldDB" id="A0A4Y9ZFL6"/>
<evidence type="ECO:0000313" key="3">
    <source>
        <dbReference type="EMBL" id="TFY72229.1"/>
    </source>
</evidence>
<evidence type="ECO:0000256" key="1">
    <source>
        <dbReference type="SAM" id="MobiDB-lite"/>
    </source>
</evidence>
<feature type="compositionally biased region" description="Basic and acidic residues" evidence="1">
    <location>
        <begin position="344"/>
        <end position="359"/>
    </location>
</feature>
<reference evidence="3 4" key="1">
    <citation type="submission" date="2019-02" db="EMBL/GenBank/DDBJ databases">
        <title>Genome sequencing of the rare red list fungi Dentipellis fragilis.</title>
        <authorList>
            <person name="Buettner E."/>
            <person name="Kellner H."/>
        </authorList>
    </citation>
    <scope>NUCLEOTIDE SEQUENCE [LARGE SCALE GENOMIC DNA]</scope>
    <source>
        <strain evidence="3 4">DSM 105465</strain>
    </source>
</reference>
<feature type="compositionally biased region" description="Low complexity" evidence="1">
    <location>
        <begin position="214"/>
        <end position="227"/>
    </location>
</feature>
<feature type="compositionally biased region" description="Polar residues" evidence="1">
    <location>
        <begin position="133"/>
        <end position="145"/>
    </location>
</feature>
<sequence>MAKWQVVVVGRRPGIYRRWLEAAPQIRGVSGALWEGFQTFEEAESAYEEALARGDVRAVGLNDARPSTNTQSNSCSCSQDCCCRQGRDHGGRQASSSAAGAPPTAPEAPPRESAGAPRPRNEASPQRRDRETSNNTHARPSASTPPAQPRQETADRSRVTVEEVEEDELEELAQAMAEDDNVRVTPRSRTRVSRSQTSSRLPTPQTDVTQLIPSERASAASPVRSARTIPANRATSSTKQEVYETASSRDSFSFSVPASSGSSRRYPRTESLLSSDSPSRYHSFDQKAGSPTASWTSPKKISRTESLPTTQTSSGPTEVTQYVPLSLPPSPVRRSRRLPASGKPKAEPDSPVRVKREPSIQEEALGDQDVLGDLEYEEYSEPAAGPSRHATRLPSTPSSKASCECRPQTRGVCPTCHRPYDLQPTRPNTPDAAPARAPTRAPTRAPSRASTRAPTRAPASPALSALSPELSFHTVRSSFTPIKAASVPLPPTPVSACSPSRVPLPASPRTPLMPRSPLITPSGRVRAPGTPLYPSLAELTQSTLGLTGLSQPVHSPGRTYEAGLDPPLPRVAGHERAALCWRVGPVRAPTPPMPGGMALRS</sequence>
<feature type="compositionally biased region" description="Low complexity" evidence="1">
    <location>
        <begin position="424"/>
        <end position="464"/>
    </location>
</feature>
<protein>
    <recommendedName>
        <fullName evidence="2">Ribonuclease H1 N-terminal domain-containing protein</fullName>
    </recommendedName>
</protein>
<dbReference type="Proteomes" id="UP000298327">
    <property type="component" value="Unassembled WGS sequence"/>
</dbReference>
<dbReference type="InterPro" id="IPR009027">
    <property type="entry name" value="Ribosomal_bL9/RNase_H1_N"/>
</dbReference>
<dbReference type="InterPro" id="IPR037056">
    <property type="entry name" value="RNase_H1_N_sf"/>
</dbReference>
<dbReference type="OrthoDB" id="3270804at2759"/>
<dbReference type="InterPro" id="IPR011320">
    <property type="entry name" value="RNase_H1_N"/>
</dbReference>
<feature type="compositionally biased region" description="Polar residues" evidence="1">
    <location>
        <begin position="271"/>
        <end position="280"/>
    </location>
</feature>
<dbReference type="Pfam" id="PF01693">
    <property type="entry name" value="Cauli_VI"/>
    <property type="match status" value="1"/>
</dbReference>
<feature type="compositionally biased region" description="Acidic residues" evidence="1">
    <location>
        <begin position="162"/>
        <end position="171"/>
    </location>
</feature>
<feature type="compositionally biased region" description="Polar residues" evidence="1">
    <location>
        <begin position="201"/>
        <end position="212"/>
    </location>
</feature>
<dbReference type="SUPFAM" id="SSF55658">
    <property type="entry name" value="L9 N-domain-like"/>
    <property type="match status" value="1"/>
</dbReference>
<dbReference type="EMBL" id="SEOQ01000021">
    <property type="protein sequence ID" value="TFY72229.1"/>
    <property type="molecule type" value="Genomic_DNA"/>
</dbReference>
<organism evidence="3 4">
    <name type="scientific">Dentipellis fragilis</name>
    <dbReference type="NCBI Taxonomy" id="205917"/>
    <lineage>
        <taxon>Eukaryota</taxon>
        <taxon>Fungi</taxon>
        <taxon>Dikarya</taxon>
        <taxon>Basidiomycota</taxon>
        <taxon>Agaricomycotina</taxon>
        <taxon>Agaricomycetes</taxon>
        <taxon>Russulales</taxon>
        <taxon>Hericiaceae</taxon>
        <taxon>Dentipellis</taxon>
    </lineage>
</organism>
<evidence type="ECO:0000313" key="4">
    <source>
        <dbReference type="Proteomes" id="UP000298327"/>
    </source>
</evidence>
<feature type="compositionally biased region" description="Low complexity" evidence="1">
    <location>
        <begin position="248"/>
        <end position="264"/>
    </location>
</feature>
<feature type="compositionally biased region" description="Basic and acidic residues" evidence="1">
    <location>
        <begin position="119"/>
        <end position="132"/>
    </location>
</feature>
<gene>
    <name evidence="3" type="ORF">EVG20_g796</name>
</gene>
<feature type="region of interest" description="Disordered" evidence="1">
    <location>
        <begin position="492"/>
        <end position="525"/>
    </location>
</feature>
<accession>A0A4Y9ZFL6</accession>
<evidence type="ECO:0000259" key="2">
    <source>
        <dbReference type="Pfam" id="PF01693"/>
    </source>
</evidence>
<feature type="compositionally biased region" description="Basic and acidic residues" evidence="1">
    <location>
        <begin position="152"/>
        <end position="161"/>
    </location>
</feature>
<comment type="caution">
    <text evidence="3">The sequence shown here is derived from an EMBL/GenBank/DDBJ whole genome shotgun (WGS) entry which is preliminary data.</text>
</comment>
<feature type="domain" description="Ribonuclease H1 N-terminal" evidence="2">
    <location>
        <begin position="5"/>
        <end position="45"/>
    </location>
</feature>
<keyword evidence="4" id="KW-1185">Reference proteome</keyword>
<dbReference type="STRING" id="205917.A0A4Y9ZFL6"/>
<name>A0A4Y9ZFL6_9AGAM</name>
<feature type="compositionally biased region" description="Acidic residues" evidence="1">
    <location>
        <begin position="364"/>
        <end position="380"/>
    </location>
</feature>
<feature type="compositionally biased region" description="Polar residues" evidence="1">
    <location>
        <begin position="289"/>
        <end position="320"/>
    </location>
</feature>
<proteinExistence type="predicted"/>
<feature type="region of interest" description="Disordered" evidence="1">
    <location>
        <begin position="86"/>
        <end position="464"/>
    </location>
</feature>
<dbReference type="Gene3D" id="3.40.970.10">
    <property type="entry name" value="Ribonuclease H1, N-terminal domain"/>
    <property type="match status" value="1"/>
</dbReference>